<accession>A0ABW2YEY6</accession>
<proteinExistence type="predicted"/>
<feature type="compositionally biased region" description="Basic and acidic residues" evidence="1">
    <location>
        <begin position="156"/>
        <end position="184"/>
    </location>
</feature>
<evidence type="ECO:0000259" key="2">
    <source>
        <dbReference type="Pfam" id="PF01464"/>
    </source>
</evidence>
<sequence>MELMGCQGLAVPSEVMHHVVRVESSYNRYAIGVVGGRLVRQPRNLPEALATVRMLEGRGFNFSIGLAQVNRYNLDKYGLDSYEEAFEPCANLRAGSKILAECYHRAGRDWGKSFSCYYSGNFSTGFRHGYVQKIYASLRQGRETNESTGAAPIDVVSRESRRSVPVDRHPLYSRADPDQARPDQVDTAATQAILPASPLLPSPVAAPSPRPRWAARIVSDSSRVEPVGTAAAPSIEQVMEAAARQPEPTVVAMPSDPAADFPGRAVVKPAFADATRAIPTGVAALAPAAGPASGPAVVPATGARPAPVSQMPTQDRAMILNAPAQDRAFVF</sequence>
<reference evidence="4" key="1">
    <citation type="journal article" date="2019" name="Int. J. Syst. Evol. Microbiol.">
        <title>The Global Catalogue of Microorganisms (GCM) 10K type strain sequencing project: providing services to taxonomists for standard genome sequencing and annotation.</title>
        <authorList>
            <consortium name="The Broad Institute Genomics Platform"/>
            <consortium name="The Broad Institute Genome Sequencing Center for Infectious Disease"/>
            <person name="Wu L."/>
            <person name="Ma J."/>
        </authorList>
    </citation>
    <scope>NUCLEOTIDE SEQUENCE [LARGE SCALE GENOMIC DNA]</scope>
    <source>
        <strain evidence="4">CCUG 55585</strain>
    </source>
</reference>
<protein>
    <submittedName>
        <fullName evidence="3">Transglycosylase SLT domain-containing protein</fullName>
    </submittedName>
</protein>
<dbReference type="SUPFAM" id="SSF53955">
    <property type="entry name" value="Lysozyme-like"/>
    <property type="match status" value="1"/>
</dbReference>
<name>A0ABW2YEY6_9GAMM</name>
<evidence type="ECO:0000256" key="1">
    <source>
        <dbReference type="SAM" id="MobiDB-lite"/>
    </source>
</evidence>
<keyword evidence="4" id="KW-1185">Reference proteome</keyword>
<gene>
    <name evidence="3" type="ORF">ACFQ0E_14465</name>
</gene>
<dbReference type="Proteomes" id="UP001597110">
    <property type="component" value="Unassembled WGS sequence"/>
</dbReference>
<dbReference type="CDD" id="cd16892">
    <property type="entry name" value="LT_VirB1-like"/>
    <property type="match status" value="1"/>
</dbReference>
<feature type="region of interest" description="Disordered" evidence="1">
    <location>
        <begin position="142"/>
        <end position="186"/>
    </location>
</feature>
<dbReference type="InterPro" id="IPR008258">
    <property type="entry name" value="Transglycosylase_SLT_dom_1"/>
</dbReference>
<dbReference type="Gene3D" id="1.10.530.10">
    <property type="match status" value="1"/>
</dbReference>
<dbReference type="RefSeq" id="WP_386824986.1">
    <property type="nucleotide sequence ID" value="NZ_JBHTIF010000003.1"/>
</dbReference>
<feature type="domain" description="Transglycosylase SLT" evidence="2">
    <location>
        <begin position="10"/>
        <end position="126"/>
    </location>
</feature>
<dbReference type="Pfam" id="PF01464">
    <property type="entry name" value="SLT"/>
    <property type="match status" value="1"/>
</dbReference>
<organism evidence="3 4">
    <name type="scientific">Lysobacter brunescens</name>
    <dbReference type="NCBI Taxonomy" id="262323"/>
    <lineage>
        <taxon>Bacteria</taxon>
        <taxon>Pseudomonadati</taxon>
        <taxon>Pseudomonadota</taxon>
        <taxon>Gammaproteobacteria</taxon>
        <taxon>Lysobacterales</taxon>
        <taxon>Lysobacteraceae</taxon>
        <taxon>Lysobacter</taxon>
    </lineage>
</organism>
<dbReference type="EMBL" id="JBHTIF010000003">
    <property type="protein sequence ID" value="MFD0726800.1"/>
    <property type="molecule type" value="Genomic_DNA"/>
</dbReference>
<evidence type="ECO:0000313" key="3">
    <source>
        <dbReference type="EMBL" id="MFD0726800.1"/>
    </source>
</evidence>
<dbReference type="InterPro" id="IPR023346">
    <property type="entry name" value="Lysozyme-like_dom_sf"/>
</dbReference>
<comment type="caution">
    <text evidence="3">The sequence shown here is derived from an EMBL/GenBank/DDBJ whole genome shotgun (WGS) entry which is preliminary data.</text>
</comment>
<evidence type="ECO:0000313" key="4">
    <source>
        <dbReference type="Proteomes" id="UP001597110"/>
    </source>
</evidence>